<dbReference type="EMBL" id="JAZHYN010000021">
    <property type="protein sequence ID" value="MEF3366649.1"/>
    <property type="molecule type" value="Genomic_DNA"/>
</dbReference>
<dbReference type="NCBIfam" id="TIGR00072">
    <property type="entry name" value="hydrog_prot"/>
    <property type="match status" value="1"/>
</dbReference>
<dbReference type="Gene3D" id="3.40.50.1450">
    <property type="entry name" value="HybD-like"/>
    <property type="match status" value="1"/>
</dbReference>
<accession>A0ABU7XGX7</accession>
<evidence type="ECO:0000256" key="2">
    <source>
        <dbReference type="ARBA" id="ARBA00022670"/>
    </source>
</evidence>
<evidence type="ECO:0000256" key="3">
    <source>
        <dbReference type="ARBA" id="ARBA00022750"/>
    </source>
</evidence>
<keyword evidence="4" id="KW-0378">Hydrolase</keyword>
<dbReference type="PRINTS" id="PR00446">
    <property type="entry name" value="HYDRGNUPTAKE"/>
</dbReference>
<evidence type="ECO:0000256" key="4">
    <source>
        <dbReference type="ARBA" id="ARBA00022801"/>
    </source>
</evidence>
<reference evidence="5 6" key="1">
    <citation type="submission" date="2024-02" db="EMBL/GenBank/DDBJ databases">
        <authorList>
            <person name="Grouzdev D."/>
        </authorList>
    </citation>
    <scope>NUCLEOTIDE SEQUENCE [LARGE SCALE GENOMIC DNA]</scope>
    <source>
        <strain evidence="5 6">9N</strain>
    </source>
</reference>
<evidence type="ECO:0000256" key="1">
    <source>
        <dbReference type="ARBA" id="ARBA00006814"/>
    </source>
</evidence>
<dbReference type="GO" id="GO:0008233">
    <property type="term" value="F:peptidase activity"/>
    <property type="evidence" value="ECO:0007669"/>
    <property type="project" value="UniProtKB-KW"/>
</dbReference>
<evidence type="ECO:0000313" key="6">
    <source>
        <dbReference type="Proteomes" id="UP001350748"/>
    </source>
</evidence>
<dbReference type="Proteomes" id="UP001350748">
    <property type="component" value="Unassembled WGS sequence"/>
</dbReference>
<keyword evidence="6" id="KW-1185">Reference proteome</keyword>
<sequence length="183" mass="18876">MTSILVAGVGNIFCGDDAFGVEVARRLAHAALPDGVQVIDFGIRGIDLTYALMDGYDAVILVDAAQRGETPGVVSVVEPERAEAGAPAPEDLALSPHELDPAKALRLVSALGGSCRRVVLVACEPLYLGGDEGVIGLSEPVAAAVGVATETIEELIDEMIAAQRDSILAPSDVQRSSERGAKS</sequence>
<dbReference type="SUPFAM" id="SSF53163">
    <property type="entry name" value="HybD-like"/>
    <property type="match status" value="1"/>
</dbReference>
<dbReference type="PANTHER" id="PTHR30302">
    <property type="entry name" value="HYDROGENASE 1 MATURATION PROTEASE"/>
    <property type="match status" value="1"/>
</dbReference>
<gene>
    <name evidence="5" type="ORF">V3H18_08900</name>
</gene>
<dbReference type="InterPro" id="IPR023430">
    <property type="entry name" value="Pept_HybD-like_dom_sf"/>
</dbReference>
<dbReference type="RefSeq" id="WP_332081668.1">
    <property type="nucleotide sequence ID" value="NZ_JAZHYN010000021.1"/>
</dbReference>
<comment type="caution">
    <text evidence="5">The sequence shown here is derived from an EMBL/GenBank/DDBJ whole genome shotgun (WGS) entry which is preliminary data.</text>
</comment>
<proteinExistence type="inferred from homology"/>
<comment type="similarity">
    <text evidence="1">Belongs to the peptidase A31 family.</text>
</comment>
<dbReference type="InterPro" id="IPR000671">
    <property type="entry name" value="Peptidase_A31"/>
</dbReference>
<organism evidence="5 6">
    <name type="scientific">Methylocystis borbori</name>
    <dbReference type="NCBI Taxonomy" id="3118750"/>
    <lineage>
        <taxon>Bacteria</taxon>
        <taxon>Pseudomonadati</taxon>
        <taxon>Pseudomonadota</taxon>
        <taxon>Alphaproteobacteria</taxon>
        <taxon>Hyphomicrobiales</taxon>
        <taxon>Methylocystaceae</taxon>
        <taxon>Methylocystis</taxon>
    </lineage>
</organism>
<dbReference type="Pfam" id="PF01750">
    <property type="entry name" value="HycI"/>
    <property type="match status" value="1"/>
</dbReference>
<keyword evidence="3" id="KW-0064">Aspartyl protease</keyword>
<evidence type="ECO:0000313" key="5">
    <source>
        <dbReference type="EMBL" id="MEF3366649.1"/>
    </source>
</evidence>
<keyword evidence="2 5" id="KW-0645">Protease</keyword>
<protein>
    <submittedName>
        <fullName evidence="5">Hydrogenase maturation protease</fullName>
    </submittedName>
</protein>
<dbReference type="PANTHER" id="PTHR30302:SF1">
    <property type="entry name" value="HYDROGENASE 2 MATURATION PROTEASE"/>
    <property type="match status" value="1"/>
</dbReference>
<name>A0ABU7XGX7_9HYPH</name>
<dbReference type="GO" id="GO:0006508">
    <property type="term" value="P:proteolysis"/>
    <property type="evidence" value="ECO:0007669"/>
    <property type="project" value="UniProtKB-KW"/>
</dbReference>